<dbReference type="EMBL" id="KN837761">
    <property type="protein sequence ID" value="KIJ23201.1"/>
    <property type="molecule type" value="Genomic_DNA"/>
</dbReference>
<keyword evidence="8" id="KW-1185">Reference proteome</keyword>
<dbReference type="InterPro" id="IPR000719">
    <property type="entry name" value="Prot_kinase_dom"/>
</dbReference>
<evidence type="ECO:0000313" key="8">
    <source>
        <dbReference type="Proteomes" id="UP000054279"/>
    </source>
</evidence>
<keyword evidence="1" id="KW-0808">Transferase</keyword>
<name>A0A0C9UZ27_SPHS4</name>
<sequence length="266" mass="30019">IAQGGYAKVSKGKLGNEIVAIKTCKEYPDSNGALLRKRIWREALLWRTLRHPNIVPFYGIFTHQEASLSGCSLVSKWMENGTMQEYLEQTEKDNKYVNLADVASGLKYLHTHSPPVIHADVKPSNVLIDGAETARIGDFGISKVSYELIDKTKTTTTQSSGTWPFSAPEIFNITRNSGSPFTAASDVWAFGMLMWQAFTGRVPYDECGRNPAAVIAAIANKKKLPEFPLCQRSRERGFNVEVWKLMELYWNYDPKERPTMEFIESK</sequence>
<feature type="non-terminal residue" evidence="7">
    <location>
        <position position="266"/>
    </location>
</feature>
<dbReference type="Pfam" id="PF07714">
    <property type="entry name" value="PK_Tyr_Ser-Thr"/>
    <property type="match status" value="1"/>
</dbReference>
<dbReference type="SUPFAM" id="SSF56112">
    <property type="entry name" value="Protein kinase-like (PK-like)"/>
    <property type="match status" value="1"/>
</dbReference>
<dbReference type="PANTHER" id="PTHR44329:SF288">
    <property type="entry name" value="MITOGEN-ACTIVATED PROTEIN KINASE KINASE KINASE 20"/>
    <property type="match status" value="1"/>
</dbReference>
<dbReference type="Gene3D" id="1.10.510.10">
    <property type="entry name" value="Transferase(Phosphotransferase) domain 1"/>
    <property type="match status" value="1"/>
</dbReference>
<reference evidence="7 8" key="1">
    <citation type="submission" date="2014-06" db="EMBL/GenBank/DDBJ databases">
        <title>Evolutionary Origins and Diversification of the Mycorrhizal Mutualists.</title>
        <authorList>
            <consortium name="DOE Joint Genome Institute"/>
            <consortium name="Mycorrhizal Genomics Consortium"/>
            <person name="Kohler A."/>
            <person name="Kuo A."/>
            <person name="Nagy L.G."/>
            <person name="Floudas D."/>
            <person name="Copeland A."/>
            <person name="Barry K.W."/>
            <person name="Cichocki N."/>
            <person name="Veneault-Fourrey C."/>
            <person name="LaButti K."/>
            <person name="Lindquist E.A."/>
            <person name="Lipzen A."/>
            <person name="Lundell T."/>
            <person name="Morin E."/>
            <person name="Murat C."/>
            <person name="Riley R."/>
            <person name="Ohm R."/>
            <person name="Sun H."/>
            <person name="Tunlid A."/>
            <person name="Henrissat B."/>
            <person name="Grigoriev I.V."/>
            <person name="Hibbett D.S."/>
            <person name="Martin F."/>
        </authorList>
    </citation>
    <scope>NUCLEOTIDE SEQUENCE [LARGE SCALE GENOMIC DNA]</scope>
    <source>
        <strain evidence="7 8">SS14</strain>
    </source>
</reference>
<evidence type="ECO:0000256" key="3">
    <source>
        <dbReference type="ARBA" id="ARBA00022777"/>
    </source>
</evidence>
<dbReference type="PIRSF" id="PIRSF000654">
    <property type="entry name" value="Integrin-linked_kinase"/>
    <property type="match status" value="1"/>
</dbReference>
<dbReference type="InterPro" id="IPR001245">
    <property type="entry name" value="Ser-Thr/Tyr_kinase_cat_dom"/>
</dbReference>
<dbReference type="GO" id="GO:0005524">
    <property type="term" value="F:ATP binding"/>
    <property type="evidence" value="ECO:0007669"/>
    <property type="project" value="UniProtKB-KW"/>
</dbReference>
<dbReference type="PROSITE" id="PS50011">
    <property type="entry name" value="PROTEIN_KINASE_DOM"/>
    <property type="match status" value="1"/>
</dbReference>
<keyword evidence="4" id="KW-0067">ATP-binding</keyword>
<evidence type="ECO:0000313" key="6">
    <source>
        <dbReference type="EMBL" id="KIJ23201.1"/>
    </source>
</evidence>
<keyword evidence="3" id="KW-0418">Kinase</keyword>
<dbReference type="HOGENOM" id="CLU_000288_7_18_1"/>
<dbReference type="InterPro" id="IPR011009">
    <property type="entry name" value="Kinase-like_dom_sf"/>
</dbReference>
<accession>A0A0C9UZ27</accession>
<evidence type="ECO:0000256" key="2">
    <source>
        <dbReference type="ARBA" id="ARBA00022741"/>
    </source>
</evidence>
<dbReference type="InterPro" id="IPR008271">
    <property type="entry name" value="Ser/Thr_kinase_AS"/>
</dbReference>
<dbReference type="PANTHER" id="PTHR44329">
    <property type="entry name" value="SERINE/THREONINE-PROTEIN KINASE TNNI3K-RELATED"/>
    <property type="match status" value="1"/>
</dbReference>
<evidence type="ECO:0000259" key="5">
    <source>
        <dbReference type="PROSITE" id="PS50011"/>
    </source>
</evidence>
<dbReference type="InterPro" id="IPR051681">
    <property type="entry name" value="Ser/Thr_Kinases-Pseudokinases"/>
</dbReference>
<dbReference type="GO" id="GO:0004674">
    <property type="term" value="F:protein serine/threonine kinase activity"/>
    <property type="evidence" value="ECO:0007669"/>
    <property type="project" value="TreeGrafter"/>
</dbReference>
<proteinExistence type="predicted"/>
<protein>
    <recommendedName>
        <fullName evidence="5">Protein kinase domain-containing protein</fullName>
    </recommendedName>
</protein>
<evidence type="ECO:0000256" key="1">
    <source>
        <dbReference type="ARBA" id="ARBA00022679"/>
    </source>
</evidence>
<dbReference type="EMBL" id="KN837198">
    <property type="protein sequence ID" value="KIJ34532.1"/>
    <property type="molecule type" value="Genomic_DNA"/>
</dbReference>
<keyword evidence="2" id="KW-0547">Nucleotide-binding</keyword>
<dbReference type="Proteomes" id="UP000054279">
    <property type="component" value="Unassembled WGS sequence"/>
</dbReference>
<evidence type="ECO:0000256" key="4">
    <source>
        <dbReference type="ARBA" id="ARBA00022840"/>
    </source>
</evidence>
<organism evidence="7 8">
    <name type="scientific">Sphaerobolus stellatus (strain SS14)</name>
    <dbReference type="NCBI Taxonomy" id="990650"/>
    <lineage>
        <taxon>Eukaryota</taxon>
        <taxon>Fungi</taxon>
        <taxon>Dikarya</taxon>
        <taxon>Basidiomycota</taxon>
        <taxon>Agaricomycotina</taxon>
        <taxon>Agaricomycetes</taxon>
        <taxon>Phallomycetidae</taxon>
        <taxon>Geastrales</taxon>
        <taxon>Sphaerobolaceae</taxon>
        <taxon>Sphaerobolus</taxon>
    </lineage>
</organism>
<dbReference type="SMART" id="SM00220">
    <property type="entry name" value="S_TKc"/>
    <property type="match status" value="1"/>
</dbReference>
<gene>
    <name evidence="7" type="ORF">M422DRAFT_79906</name>
    <name evidence="6" type="ORF">M422DRAFT_83107</name>
</gene>
<dbReference type="OrthoDB" id="346907at2759"/>
<evidence type="ECO:0000313" key="7">
    <source>
        <dbReference type="EMBL" id="KIJ34532.1"/>
    </source>
</evidence>
<dbReference type="PROSITE" id="PS00108">
    <property type="entry name" value="PROTEIN_KINASE_ST"/>
    <property type="match status" value="1"/>
</dbReference>
<dbReference type="AlphaFoldDB" id="A0A0C9UZ27"/>
<feature type="domain" description="Protein kinase" evidence="5">
    <location>
        <begin position="1"/>
        <end position="266"/>
    </location>
</feature>
<feature type="non-terminal residue" evidence="7">
    <location>
        <position position="1"/>
    </location>
</feature>